<feature type="transmembrane region" description="Helical" evidence="2">
    <location>
        <begin position="80"/>
        <end position="97"/>
    </location>
</feature>
<evidence type="ECO:0000313" key="5">
    <source>
        <dbReference type="Proteomes" id="UP000199423"/>
    </source>
</evidence>
<feature type="region of interest" description="Disordered" evidence="1">
    <location>
        <begin position="1"/>
        <end position="75"/>
    </location>
</feature>
<evidence type="ECO:0000256" key="2">
    <source>
        <dbReference type="SAM" id="Phobius"/>
    </source>
</evidence>
<dbReference type="PANTHER" id="PTHR30386:SF24">
    <property type="entry name" value="MULTIDRUG RESISTANCE EFFLUX PUMP"/>
    <property type="match status" value="1"/>
</dbReference>
<dbReference type="SUPFAM" id="SSF111369">
    <property type="entry name" value="HlyD-like secretion proteins"/>
    <property type="match status" value="2"/>
</dbReference>
<dbReference type="Gene3D" id="1.10.287.470">
    <property type="entry name" value="Helix hairpin bin"/>
    <property type="match status" value="1"/>
</dbReference>
<feature type="compositionally biased region" description="Low complexity" evidence="1">
    <location>
        <begin position="37"/>
        <end position="47"/>
    </location>
</feature>
<evidence type="ECO:0000313" key="4">
    <source>
        <dbReference type="EMBL" id="SFV29048.1"/>
    </source>
</evidence>
<keyword evidence="2" id="KW-0472">Membrane</keyword>
<accession>A0A1I7N358</accession>
<keyword evidence="5" id="KW-1185">Reference proteome</keyword>
<sequence length="427" mass="45052">MGGNSSGRLALRPRPNEIGDTASDGEERPRLGSNPSALAQTQAAKAETAQKPEQPHARESKSETTAASGTSKPASRRKPVFLGVGALALMGLTYFAYEYITVGRFLVSTDDAYVGAYMAIISPKIPAIVAEVPVVDNQQVKEGQTLVRLDDGDYRLALEQAQSKLATQLAAIKTFDAQIKAAEASGEQARAQLDSAKANVVKTVADFKRTDALTAKDYATKASLDATIAARDSAYAQVKANEAAIQSADANVALLHAQRDQAEKVAKELQVAVDQAARDLSFTVIRAPFDGVIGNRGVQVGDYVTPGKRLAAVVPLDKVFVDANFKETQLPEIVPGQTATVRVDALNGESLKGTVEGVSPASGSQFSLLPPENATGNFTKIVQRVPVRITIPAATAHNKLRPGLSVVVSVDTRTTPKDAGPDQAALR</sequence>
<dbReference type="Gene3D" id="2.40.50.100">
    <property type="match status" value="1"/>
</dbReference>
<evidence type="ECO:0000256" key="1">
    <source>
        <dbReference type="SAM" id="MobiDB-lite"/>
    </source>
</evidence>
<dbReference type="Pfam" id="PF25917">
    <property type="entry name" value="BSH_RND"/>
    <property type="match status" value="1"/>
</dbReference>
<dbReference type="OrthoDB" id="9811754at2"/>
<gene>
    <name evidence="4" type="ORF">SAMN04488557_1158</name>
</gene>
<reference evidence="5" key="1">
    <citation type="submission" date="2016-10" db="EMBL/GenBank/DDBJ databases">
        <authorList>
            <person name="Varghese N."/>
            <person name="Submissions S."/>
        </authorList>
    </citation>
    <scope>NUCLEOTIDE SEQUENCE [LARGE SCALE GENOMIC DNA]</scope>
    <source>
        <strain evidence="5">DSM 1565</strain>
    </source>
</reference>
<dbReference type="InterPro" id="IPR050739">
    <property type="entry name" value="MFP"/>
</dbReference>
<feature type="domain" description="Multidrug resistance protein MdtA-like barrel-sandwich hybrid" evidence="3">
    <location>
        <begin position="121"/>
        <end position="314"/>
    </location>
</feature>
<dbReference type="InterPro" id="IPR058625">
    <property type="entry name" value="MdtA-like_BSH"/>
</dbReference>
<proteinExistence type="predicted"/>
<feature type="compositionally biased region" description="Basic and acidic residues" evidence="1">
    <location>
        <begin position="48"/>
        <end position="62"/>
    </location>
</feature>
<evidence type="ECO:0000259" key="3">
    <source>
        <dbReference type="Pfam" id="PF25917"/>
    </source>
</evidence>
<organism evidence="4 5">
    <name type="scientific">Hyphomicrobium facile</name>
    <dbReference type="NCBI Taxonomy" id="51670"/>
    <lineage>
        <taxon>Bacteria</taxon>
        <taxon>Pseudomonadati</taxon>
        <taxon>Pseudomonadota</taxon>
        <taxon>Alphaproteobacteria</taxon>
        <taxon>Hyphomicrobiales</taxon>
        <taxon>Hyphomicrobiaceae</taxon>
        <taxon>Hyphomicrobium</taxon>
    </lineage>
</organism>
<dbReference type="Proteomes" id="UP000199423">
    <property type="component" value="Unassembled WGS sequence"/>
</dbReference>
<dbReference type="STRING" id="51670.SAMN04488557_1158"/>
<protein>
    <submittedName>
        <fullName evidence="4">Membrane fusion protein, multidrug efflux system</fullName>
    </submittedName>
</protein>
<dbReference type="Gene3D" id="2.40.30.170">
    <property type="match status" value="1"/>
</dbReference>
<feature type="compositionally biased region" description="Polar residues" evidence="1">
    <location>
        <begin position="63"/>
        <end position="73"/>
    </location>
</feature>
<keyword evidence="2" id="KW-1133">Transmembrane helix</keyword>
<keyword evidence="2" id="KW-0812">Transmembrane</keyword>
<dbReference type="PANTHER" id="PTHR30386">
    <property type="entry name" value="MEMBRANE FUSION SUBUNIT OF EMRAB-TOLC MULTIDRUG EFFLUX PUMP"/>
    <property type="match status" value="1"/>
</dbReference>
<dbReference type="EMBL" id="FPCH01000001">
    <property type="protein sequence ID" value="SFV29048.1"/>
    <property type="molecule type" value="Genomic_DNA"/>
</dbReference>
<name>A0A1I7N358_9HYPH</name>
<dbReference type="AlphaFoldDB" id="A0A1I7N358"/>
<dbReference type="GO" id="GO:0055085">
    <property type="term" value="P:transmembrane transport"/>
    <property type="evidence" value="ECO:0007669"/>
    <property type="project" value="InterPro"/>
</dbReference>